<dbReference type="Proteomes" id="UP001055460">
    <property type="component" value="Plasmid pB"/>
</dbReference>
<protein>
    <recommendedName>
        <fullName evidence="1">N,N-dimethylformamidase alpha subunit domain-containing protein</fullName>
    </recommendedName>
</protein>
<evidence type="ECO:0000313" key="3">
    <source>
        <dbReference type="Proteomes" id="UP001055460"/>
    </source>
</evidence>
<evidence type="ECO:0000313" key="2">
    <source>
        <dbReference type="EMBL" id="USJ27686.1"/>
    </source>
</evidence>
<feature type="domain" description="N,N-dimethylformamidase alpha subunit" evidence="1">
    <location>
        <begin position="24"/>
        <end position="127"/>
    </location>
</feature>
<dbReference type="AlphaFoldDB" id="A0A9Q9DDU3"/>
<dbReference type="RefSeq" id="WP_252161241.1">
    <property type="nucleotide sequence ID" value="NZ_CP098809.1"/>
</dbReference>
<organism evidence="2 3">
    <name type="scientific">Ensifer adhaerens</name>
    <name type="common">Sinorhizobium morelense</name>
    <dbReference type="NCBI Taxonomy" id="106592"/>
    <lineage>
        <taxon>Bacteria</taxon>
        <taxon>Pseudomonadati</taxon>
        <taxon>Pseudomonadota</taxon>
        <taxon>Alphaproteobacteria</taxon>
        <taxon>Hyphomicrobiales</taxon>
        <taxon>Rhizobiaceae</taxon>
        <taxon>Sinorhizobium/Ensifer group</taxon>
        <taxon>Ensifer</taxon>
    </lineage>
</organism>
<dbReference type="Pfam" id="PF26354">
    <property type="entry name" value="DMF_alpha"/>
    <property type="match status" value="1"/>
</dbReference>
<geneLocation type="plasmid" evidence="2 3">
    <name>pB</name>
</geneLocation>
<reference evidence="2" key="1">
    <citation type="submission" date="2022-06" db="EMBL/GenBank/DDBJ databases">
        <title>Physiological and biochemical characterization and genomic elucidation of a strain of the genus Ensifer adhaerens M8 that combines arsenic oxidation and chromium reduction.</title>
        <authorList>
            <person name="Li X."/>
            <person name="Yu c."/>
        </authorList>
    </citation>
    <scope>NUCLEOTIDE SEQUENCE</scope>
    <source>
        <strain evidence="2">M8</strain>
        <plasmid evidence="2">pB</plasmid>
    </source>
</reference>
<keyword evidence="2" id="KW-0614">Plasmid</keyword>
<sequence>MSTHAFDTETSEFLEKPADGNEICRAYFDRMTRRYLRQLICEELVEEHRKAPSGRHSEALGRVMAYFQRLPASQQYQLRKAPNGKFGIMRMTTMRNARGSPVGEATFDTVEAGYHGIFLLKLKDMMEADNG</sequence>
<accession>A0A9Q9DDU3</accession>
<evidence type="ECO:0000259" key="1">
    <source>
        <dbReference type="Pfam" id="PF26354"/>
    </source>
</evidence>
<proteinExistence type="predicted"/>
<gene>
    <name evidence="2" type="ORF">NE863_27625</name>
</gene>
<dbReference type="EMBL" id="CP098809">
    <property type="protein sequence ID" value="USJ27686.1"/>
    <property type="molecule type" value="Genomic_DNA"/>
</dbReference>
<name>A0A9Q9DDU3_ENSAD</name>
<dbReference type="InterPro" id="IPR058713">
    <property type="entry name" value="DMF_alpha_dom"/>
</dbReference>